<sequence length="455" mass="49632">MVSAGAAVPSGRGAAGPQPSLTLRISRSAVSWADMANADEEGGQVELLVSLPPPILGEFLADWRRPADDVPRYSSPRRFEDALGPSELLPRKKYKNKKKKCTQQGPPYGDGTVPDVRPALPGPKQEASVPPPARSGRSRSWEEMMCINCRYTWHFCSECPAPPRCPTTLAYLGYGYEGCGFYYVDADLDEEPVRPHLVTVSLVPGQTLPQSVVVTADLIRDELTAYIGDYCDRDFSWVVTETAPLVFSLSFPSAELLRVCTHDNIKCPLKKFLISVKEATAEPDSVPPLTAVWVLVYGLPKGSRLAPRGGKLEHILKAVSEPVGKLLSVDLASLEGDDPARIEVLCPMLADVEGLSLIFYFGKKGGRLTYEVDLEELESPSRVIPPPLPPAPTDDRHDGGEEGSDESLSEDDDVPLVKDSDQQSPARVAEAGSGPPGLPPWPSLEADWHRHHLRW</sequence>
<feature type="region of interest" description="Disordered" evidence="1">
    <location>
        <begin position="379"/>
        <end position="455"/>
    </location>
</feature>
<dbReference type="EMBL" id="LS480641">
    <property type="protein sequence ID" value="SPT18071.1"/>
    <property type="molecule type" value="Genomic_DNA"/>
</dbReference>
<protein>
    <submittedName>
        <fullName evidence="2">Uncharacterized protein</fullName>
    </submittedName>
</protein>
<accession>A0A7H4LHI3</accession>
<dbReference type="Proteomes" id="UP000280104">
    <property type="component" value="Chromosome II"/>
</dbReference>
<proteinExistence type="predicted"/>
<dbReference type="PANTHER" id="PTHR33170:SF52">
    <property type="entry name" value="CCHC-TYPE DOMAIN-CONTAINING PROTEIN"/>
    <property type="match status" value="1"/>
</dbReference>
<feature type="region of interest" description="Disordered" evidence="1">
    <location>
        <begin position="94"/>
        <end position="137"/>
    </location>
</feature>
<reference evidence="2 3" key="1">
    <citation type="submission" date="2018-05" db="EMBL/GenBank/DDBJ databases">
        <authorList>
            <person name="Thind KAUR A."/>
        </authorList>
    </citation>
    <scope>NUCLEOTIDE SEQUENCE [LARGE SCALE GENOMIC DNA]</scope>
</reference>
<evidence type="ECO:0000256" key="1">
    <source>
        <dbReference type="SAM" id="MobiDB-lite"/>
    </source>
</evidence>
<feature type="compositionally biased region" description="Pro residues" evidence="1">
    <location>
        <begin position="383"/>
        <end position="392"/>
    </location>
</feature>
<name>A0A7H4LHI3_WHEAT</name>
<evidence type="ECO:0000313" key="3">
    <source>
        <dbReference type="Proteomes" id="UP000280104"/>
    </source>
</evidence>
<dbReference type="AlphaFoldDB" id="A0A7H4LHI3"/>
<gene>
    <name evidence="2" type="ORF">CAMPLR22A2D_LOCUS2681</name>
</gene>
<feature type="compositionally biased region" description="Acidic residues" evidence="1">
    <location>
        <begin position="401"/>
        <end position="414"/>
    </location>
</feature>
<organism evidence="2 3">
    <name type="scientific">Triticum aestivum</name>
    <name type="common">Wheat</name>
    <dbReference type="NCBI Taxonomy" id="4565"/>
    <lineage>
        <taxon>Eukaryota</taxon>
        <taxon>Viridiplantae</taxon>
        <taxon>Streptophyta</taxon>
        <taxon>Embryophyta</taxon>
        <taxon>Tracheophyta</taxon>
        <taxon>Spermatophyta</taxon>
        <taxon>Magnoliopsida</taxon>
        <taxon>Liliopsida</taxon>
        <taxon>Poales</taxon>
        <taxon>Poaceae</taxon>
        <taxon>BOP clade</taxon>
        <taxon>Pooideae</taxon>
        <taxon>Triticodae</taxon>
        <taxon>Triticeae</taxon>
        <taxon>Triticinae</taxon>
        <taxon>Triticum</taxon>
    </lineage>
</organism>
<evidence type="ECO:0000313" key="2">
    <source>
        <dbReference type="EMBL" id="SPT18071.1"/>
    </source>
</evidence>
<dbReference type="PANTHER" id="PTHR33170">
    <property type="entry name" value="DUF4283 DOMAIN-CONTAINING PROTEIN-RELATED"/>
    <property type="match status" value="1"/>
</dbReference>